<dbReference type="SMART" id="SM00404">
    <property type="entry name" value="PTPc_motif"/>
    <property type="match status" value="1"/>
</dbReference>
<dbReference type="Proteomes" id="UP000000496">
    <property type="component" value="Chromosome gsn.131"/>
</dbReference>
<dbReference type="EMBL" id="FR872582">
    <property type="protein sequence ID" value="CCB87994.1"/>
    <property type="molecule type" value="Genomic_DNA"/>
</dbReference>
<dbReference type="Gene3D" id="3.90.190.10">
    <property type="entry name" value="Protein tyrosine phosphatase superfamily"/>
    <property type="match status" value="1"/>
</dbReference>
<dbReference type="PROSITE" id="PS50056">
    <property type="entry name" value="TYR_PHOSPHATASE_2"/>
    <property type="match status" value="1"/>
</dbReference>
<dbReference type="InterPro" id="IPR000387">
    <property type="entry name" value="Tyr_Pase_dom"/>
</dbReference>
<evidence type="ECO:0000259" key="1">
    <source>
        <dbReference type="PROSITE" id="PS50055"/>
    </source>
</evidence>
<dbReference type="eggNOG" id="COG5599">
    <property type="taxonomic scope" value="Bacteria"/>
</dbReference>
<sequence>MLAPFMEVFMKMFALFLLLLHGVYLFSWEVSVYPRSYVLKQFDQTATEFAWRFEKYGMVRPFSSYHRNKTEEELRAEFRRLKDDRFQIWYNATPGWYNFVEVNEDFLFAETLFYEDCFRAGNCIAFDYNNTHSSFNSSNIVIGPDRFLAMEGPRSTEEMAFFSLLTTYQVTHLVRLTPEFDTRKKCHPYWKGRTEITDSGTFLQVSLRGGSPYSIRYYEIEDWVDHDGIDPHRLIELIQTIRSTYDPEQGLIAVHCSAGVGRTGTFIAAFILLSEIDRQLEAGEEIRLSIEELVFKLSLQRKYMVTRLAQYQTLHDVVAIYLEEHVQATP</sequence>
<evidence type="ECO:0000259" key="2">
    <source>
        <dbReference type="PROSITE" id="PS50056"/>
    </source>
</evidence>
<gene>
    <name evidence="3" type="ordered locus">SNE_A01160</name>
</gene>
<dbReference type="SUPFAM" id="SSF52799">
    <property type="entry name" value="(Phosphotyrosine protein) phosphatases II"/>
    <property type="match status" value="1"/>
</dbReference>
<keyword evidence="4" id="KW-1185">Reference proteome</keyword>
<protein>
    <recommendedName>
        <fullName evidence="5">Protein-tyrosine-phosphatase</fullName>
    </recommendedName>
</protein>
<dbReference type="InterPro" id="IPR003595">
    <property type="entry name" value="Tyr_Pase_cat"/>
</dbReference>
<dbReference type="InterPro" id="IPR029021">
    <property type="entry name" value="Prot-tyrosine_phosphatase-like"/>
</dbReference>
<dbReference type="InterPro" id="IPR050348">
    <property type="entry name" value="Protein-Tyr_Phosphatase"/>
</dbReference>
<dbReference type="PANTHER" id="PTHR19134:SF449">
    <property type="entry name" value="TYROSINE-PROTEIN PHOSPHATASE 1"/>
    <property type="match status" value="1"/>
</dbReference>
<evidence type="ECO:0000313" key="3">
    <source>
        <dbReference type="EMBL" id="CCB87994.1"/>
    </source>
</evidence>
<proteinExistence type="predicted"/>
<dbReference type="Pfam" id="PF00102">
    <property type="entry name" value="Y_phosphatase"/>
    <property type="match status" value="1"/>
</dbReference>
<evidence type="ECO:0008006" key="5">
    <source>
        <dbReference type="Google" id="ProtNLM"/>
    </source>
</evidence>
<dbReference type="InterPro" id="IPR016130">
    <property type="entry name" value="Tyr_Pase_AS"/>
</dbReference>
<dbReference type="KEGG" id="sng:SNE_A01160"/>
<dbReference type="SMART" id="SM00194">
    <property type="entry name" value="PTPc"/>
    <property type="match status" value="1"/>
</dbReference>
<reference evidence="3 4" key="2">
    <citation type="journal article" date="2011" name="Mol. Biol. Evol.">
        <title>Unity in variety--the pan-genome of the Chlamydiae.</title>
        <authorList>
            <person name="Collingro A."/>
            <person name="Tischler P."/>
            <person name="Weinmaier T."/>
            <person name="Penz T."/>
            <person name="Heinz E."/>
            <person name="Brunham R.C."/>
            <person name="Read T.D."/>
            <person name="Bavoil P.M."/>
            <person name="Sachse K."/>
            <person name="Kahane S."/>
            <person name="Friedman M.G."/>
            <person name="Rattei T."/>
            <person name="Myers G.S."/>
            <person name="Horn M."/>
        </authorList>
    </citation>
    <scope>NUCLEOTIDE SEQUENCE [LARGE SCALE GENOMIC DNA]</scope>
    <source>
        <strain evidence="4">ATCC VR-1471 / Z</strain>
    </source>
</reference>
<feature type="domain" description="Tyrosine specific protein phosphatases" evidence="2">
    <location>
        <begin position="232"/>
        <end position="312"/>
    </location>
</feature>
<dbReference type="InterPro" id="IPR000242">
    <property type="entry name" value="PTP_cat"/>
</dbReference>
<dbReference type="STRING" id="331113.SNE_A01160"/>
<feature type="domain" description="Tyrosine-protein phosphatase" evidence="1">
    <location>
        <begin position="127"/>
        <end position="321"/>
    </location>
</feature>
<dbReference type="PROSITE" id="PS00383">
    <property type="entry name" value="TYR_PHOSPHATASE_1"/>
    <property type="match status" value="1"/>
</dbReference>
<name>F8L5A8_SIMNZ</name>
<organism evidence="3 4">
    <name type="scientific">Simkania negevensis (strain ATCC VR-1471 / DSM 27360 / Z)</name>
    <dbReference type="NCBI Taxonomy" id="331113"/>
    <lineage>
        <taxon>Bacteria</taxon>
        <taxon>Pseudomonadati</taxon>
        <taxon>Chlamydiota</taxon>
        <taxon>Chlamydiia</taxon>
        <taxon>Parachlamydiales</taxon>
        <taxon>Simkaniaceae</taxon>
        <taxon>Simkania</taxon>
    </lineage>
</organism>
<dbReference type="AlphaFoldDB" id="F8L5A8"/>
<evidence type="ECO:0000313" key="4">
    <source>
        <dbReference type="Proteomes" id="UP000000496"/>
    </source>
</evidence>
<dbReference type="PROSITE" id="PS50055">
    <property type="entry name" value="TYR_PHOSPHATASE_PTP"/>
    <property type="match status" value="1"/>
</dbReference>
<dbReference type="PANTHER" id="PTHR19134">
    <property type="entry name" value="RECEPTOR-TYPE TYROSINE-PROTEIN PHOSPHATASE"/>
    <property type="match status" value="1"/>
</dbReference>
<reference key="1">
    <citation type="journal article" date="2011" name="Mol. Biol. Evol.">
        <title>Unity in variety -- the pan-genome of the Chlamydiae.</title>
        <authorList>
            <person name="Collingro A."/>
            <person name="Tischler P."/>
            <person name="Weinmaier T."/>
            <person name="Penz T."/>
            <person name="Heinz E."/>
            <person name="Brunham R.C."/>
            <person name="Read T.D."/>
            <person name="Bavoil P.M."/>
            <person name="Sachse K."/>
            <person name="Kahane S."/>
            <person name="Friedman M.G."/>
            <person name="Rattei T."/>
            <person name="Myers G.S.A."/>
            <person name="Horn M."/>
        </authorList>
    </citation>
    <scope>NUCLEOTIDE SEQUENCE</scope>
    <source>
        <strain>Z</strain>
    </source>
</reference>
<dbReference type="HOGENOM" id="CLU_841717_0_0_0"/>
<dbReference type="PRINTS" id="PR00700">
    <property type="entry name" value="PRTYPHPHTASE"/>
</dbReference>
<dbReference type="GO" id="GO:0004725">
    <property type="term" value="F:protein tyrosine phosphatase activity"/>
    <property type="evidence" value="ECO:0007669"/>
    <property type="project" value="InterPro"/>
</dbReference>
<accession>F8L5A8</accession>